<evidence type="ECO:0000256" key="1">
    <source>
        <dbReference type="SAM" id="SignalP"/>
    </source>
</evidence>
<feature type="domain" description="DUF732" evidence="2">
    <location>
        <begin position="28"/>
        <end position="96"/>
    </location>
</feature>
<dbReference type="RefSeq" id="WP_096287313.1">
    <property type="nucleotide sequence ID" value="NZ_FXEG02000002.1"/>
</dbReference>
<keyword evidence="1" id="KW-0732">Signal</keyword>
<evidence type="ECO:0000313" key="3">
    <source>
        <dbReference type="EMBL" id="SOX53819.1"/>
    </source>
</evidence>
<feature type="signal peptide" evidence="1">
    <location>
        <begin position="1"/>
        <end position="25"/>
    </location>
</feature>
<gene>
    <name evidence="3" type="ORF">MAAFP003_2495</name>
</gene>
<dbReference type="Proteomes" id="UP000236318">
    <property type="component" value="Unassembled WGS sequence"/>
</dbReference>
<dbReference type="AlphaFoldDB" id="A0A2K4YAK9"/>
<evidence type="ECO:0000313" key="4">
    <source>
        <dbReference type="Proteomes" id="UP000236318"/>
    </source>
</evidence>
<organism evidence="3 4">
    <name type="scientific">Mycobacterium ahvazicum</name>
    <dbReference type="NCBI Taxonomy" id="1964395"/>
    <lineage>
        <taxon>Bacteria</taxon>
        <taxon>Bacillati</taxon>
        <taxon>Actinomycetota</taxon>
        <taxon>Actinomycetes</taxon>
        <taxon>Mycobacteriales</taxon>
        <taxon>Mycobacteriaceae</taxon>
        <taxon>Mycobacterium</taxon>
        <taxon>Mycobacterium simiae complex</taxon>
    </lineage>
</organism>
<protein>
    <submittedName>
        <fullName evidence="3">DUF732 domain-containing protein</fullName>
    </submittedName>
</protein>
<accession>A0A2K4YAK9</accession>
<reference evidence="3" key="1">
    <citation type="submission" date="2018-01" db="EMBL/GenBank/DDBJ databases">
        <authorList>
            <consortium name="Urmite Genomes"/>
        </authorList>
    </citation>
    <scope>NUCLEOTIDE SEQUENCE [LARGE SCALE GENOMIC DNA]</scope>
    <source>
        <strain evidence="3">AFP003</strain>
    </source>
</reference>
<keyword evidence="4" id="KW-1185">Reference proteome</keyword>
<dbReference type="EMBL" id="FXEG02000002">
    <property type="protein sequence ID" value="SOX53819.1"/>
    <property type="molecule type" value="Genomic_DNA"/>
</dbReference>
<dbReference type="Pfam" id="PF05305">
    <property type="entry name" value="DUF732"/>
    <property type="match status" value="1"/>
</dbReference>
<dbReference type="OrthoDB" id="4732120at2"/>
<dbReference type="InterPro" id="IPR007969">
    <property type="entry name" value="DUF732"/>
</dbReference>
<name>A0A2K4YAK9_9MYCO</name>
<feature type="chain" id="PRO_5014358432" evidence="1">
    <location>
        <begin position="26"/>
        <end position="107"/>
    </location>
</feature>
<proteinExistence type="predicted"/>
<sequence>MQLKQYTTAALTVSLAVLSMGVAHADSNDDDFVQKANNNGVVGAPADLIRIAHQVCGGLNNGTGPDAIADALVSQLGLRSDRAAIFEALSATHYCPKYGNLQFKNPH</sequence>
<comment type="caution">
    <text evidence="3">The sequence shown here is derived from an EMBL/GenBank/DDBJ whole genome shotgun (WGS) entry which is preliminary data.</text>
</comment>
<evidence type="ECO:0000259" key="2">
    <source>
        <dbReference type="Pfam" id="PF05305"/>
    </source>
</evidence>